<accession>A0A0D0BAN9</accession>
<proteinExistence type="predicted"/>
<protein>
    <submittedName>
        <fullName evidence="2">Uncharacterized protein</fullName>
    </submittedName>
</protein>
<organism evidence="2 3">
    <name type="scientific">Collybiopsis luxurians FD-317 M1</name>
    <dbReference type="NCBI Taxonomy" id="944289"/>
    <lineage>
        <taxon>Eukaryota</taxon>
        <taxon>Fungi</taxon>
        <taxon>Dikarya</taxon>
        <taxon>Basidiomycota</taxon>
        <taxon>Agaricomycotina</taxon>
        <taxon>Agaricomycetes</taxon>
        <taxon>Agaricomycetidae</taxon>
        <taxon>Agaricales</taxon>
        <taxon>Marasmiineae</taxon>
        <taxon>Omphalotaceae</taxon>
        <taxon>Collybiopsis</taxon>
        <taxon>Collybiopsis luxurians</taxon>
    </lineage>
</organism>
<feature type="compositionally biased region" description="Basic and acidic residues" evidence="1">
    <location>
        <begin position="23"/>
        <end position="49"/>
    </location>
</feature>
<evidence type="ECO:0000313" key="2">
    <source>
        <dbReference type="EMBL" id="KIK60780.1"/>
    </source>
</evidence>
<dbReference type="EMBL" id="KN834773">
    <property type="protein sequence ID" value="KIK60780.1"/>
    <property type="molecule type" value="Genomic_DNA"/>
</dbReference>
<dbReference type="AlphaFoldDB" id="A0A0D0BAN9"/>
<evidence type="ECO:0000256" key="1">
    <source>
        <dbReference type="SAM" id="MobiDB-lite"/>
    </source>
</evidence>
<dbReference type="Proteomes" id="UP000053593">
    <property type="component" value="Unassembled WGS sequence"/>
</dbReference>
<name>A0A0D0BAN9_9AGAR</name>
<reference evidence="2 3" key="1">
    <citation type="submission" date="2014-04" db="EMBL/GenBank/DDBJ databases">
        <title>Evolutionary Origins and Diversification of the Mycorrhizal Mutualists.</title>
        <authorList>
            <consortium name="DOE Joint Genome Institute"/>
            <consortium name="Mycorrhizal Genomics Consortium"/>
            <person name="Kohler A."/>
            <person name="Kuo A."/>
            <person name="Nagy L.G."/>
            <person name="Floudas D."/>
            <person name="Copeland A."/>
            <person name="Barry K.W."/>
            <person name="Cichocki N."/>
            <person name="Veneault-Fourrey C."/>
            <person name="LaButti K."/>
            <person name="Lindquist E.A."/>
            <person name="Lipzen A."/>
            <person name="Lundell T."/>
            <person name="Morin E."/>
            <person name="Murat C."/>
            <person name="Riley R."/>
            <person name="Ohm R."/>
            <person name="Sun H."/>
            <person name="Tunlid A."/>
            <person name="Henrissat B."/>
            <person name="Grigoriev I.V."/>
            <person name="Hibbett D.S."/>
            <person name="Martin F."/>
        </authorList>
    </citation>
    <scope>NUCLEOTIDE SEQUENCE [LARGE SCALE GENOMIC DNA]</scope>
    <source>
        <strain evidence="2 3">FD-317 M1</strain>
    </source>
</reference>
<dbReference type="HOGENOM" id="CLU_1366382_0_0_1"/>
<feature type="compositionally biased region" description="Basic and acidic residues" evidence="1">
    <location>
        <begin position="64"/>
        <end position="78"/>
    </location>
</feature>
<keyword evidence="3" id="KW-1185">Reference proteome</keyword>
<feature type="compositionally biased region" description="Low complexity" evidence="1">
    <location>
        <begin position="97"/>
        <end position="112"/>
    </location>
</feature>
<feature type="region of interest" description="Disordered" evidence="1">
    <location>
        <begin position="1"/>
        <end position="143"/>
    </location>
</feature>
<sequence length="200" mass="22034">MIEAAQSIAGKSRKNNKAQTECKSSKEGRTVAGQDKKSDKPQKERKLNKEGGTVVGKGKKSNKARKEPENGWSKKDCLGKQCKSKNLLHKESLLDKNPPTCSSNTGNSSNNDDSNRLPSPPPPLSNKEDAAHPQKQSKKVAVQRIQDTSGYIPLTHPTKKLIPVSSTLFWTVRSSEDKDSAPLHIHEQFSRPVEKITKSL</sequence>
<evidence type="ECO:0000313" key="3">
    <source>
        <dbReference type="Proteomes" id="UP000053593"/>
    </source>
</evidence>
<gene>
    <name evidence="2" type="ORF">GYMLUDRAFT_243950</name>
</gene>